<reference evidence="2 3" key="1">
    <citation type="submission" date="2021-02" db="EMBL/GenBank/DDBJ databases">
        <authorList>
            <person name="Han P."/>
        </authorList>
    </citation>
    <scope>NUCLEOTIDE SEQUENCE [LARGE SCALE GENOMIC DNA]</scope>
    <source>
        <strain evidence="2">Candidatus Nitrospira sp. ZN2</strain>
    </source>
</reference>
<protein>
    <submittedName>
        <fullName evidence="2">AbiTii domain-containing protein</fullName>
    </submittedName>
</protein>
<keyword evidence="3" id="KW-1185">Reference proteome</keyword>
<gene>
    <name evidence="2" type="ORF">NSPZN2_10386</name>
</gene>
<evidence type="ECO:0000313" key="2">
    <source>
        <dbReference type="EMBL" id="CAE6694450.1"/>
    </source>
</evidence>
<dbReference type="EMBL" id="CAJNBJ010000001">
    <property type="protein sequence ID" value="CAE6694450.1"/>
    <property type="molecule type" value="Genomic_DNA"/>
</dbReference>
<name>A0ABM8QFJ6_9BACT</name>
<dbReference type="InterPro" id="IPR041304">
    <property type="entry name" value="AbiTii"/>
</dbReference>
<proteinExistence type="predicted"/>
<evidence type="ECO:0000259" key="1">
    <source>
        <dbReference type="Pfam" id="PF18864"/>
    </source>
</evidence>
<dbReference type="Proteomes" id="UP000675880">
    <property type="component" value="Unassembled WGS sequence"/>
</dbReference>
<comment type="caution">
    <text evidence="2">The sequence shown here is derived from an EMBL/GenBank/DDBJ whole genome shotgun (WGS) entry which is preliminary data.</text>
</comment>
<sequence>MSLLEDIQAAAVDSKSDLGTLLRMCKLLAARLGSQPLEDWLLWESNGYPDEVVVPDYRIWPVQLKGHFFGPFGSGIQNAPIPISLIPETVRDSYQNFRCRQSVAGIEETLSKNTGGVVQVSTGDLAFFLGDKVYQDQHCVQSWGEVSTGRLIELLNAVRNRILDFTLKVWKLAPDAGDNPKLSPGVIDSTKVSQIFHMTIYGSANVVGTAQDSTITLNVTTKDFTSLEKVLRENGIREEDVKELQAAITSDSEPKEKDKFGPRVSAWIGKMVQKAANGGWDIAIQAAGTLLANSIAKYYGWQ</sequence>
<dbReference type="Pfam" id="PF18864">
    <property type="entry name" value="AbiTii"/>
    <property type="match status" value="1"/>
</dbReference>
<feature type="domain" description="AbiTii" evidence="1">
    <location>
        <begin position="2"/>
        <end position="184"/>
    </location>
</feature>
<evidence type="ECO:0000313" key="3">
    <source>
        <dbReference type="Proteomes" id="UP000675880"/>
    </source>
</evidence>
<organism evidence="2 3">
    <name type="scientific">Nitrospira defluvii</name>
    <dbReference type="NCBI Taxonomy" id="330214"/>
    <lineage>
        <taxon>Bacteria</taxon>
        <taxon>Pseudomonadati</taxon>
        <taxon>Nitrospirota</taxon>
        <taxon>Nitrospiria</taxon>
        <taxon>Nitrospirales</taxon>
        <taxon>Nitrospiraceae</taxon>
        <taxon>Nitrospira</taxon>
    </lineage>
</organism>
<dbReference type="RefSeq" id="WP_213040276.1">
    <property type="nucleotide sequence ID" value="NZ_CAJNBJ010000001.1"/>
</dbReference>
<accession>A0ABM8QFJ6</accession>